<feature type="compositionally biased region" description="Low complexity" evidence="1">
    <location>
        <begin position="8"/>
        <end position="17"/>
    </location>
</feature>
<dbReference type="AlphaFoldDB" id="A0A5J9W1Y3"/>
<dbReference type="EMBL" id="RWGY01000007">
    <property type="protein sequence ID" value="TVU41876.1"/>
    <property type="molecule type" value="Genomic_DNA"/>
</dbReference>
<dbReference type="Proteomes" id="UP000324897">
    <property type="component" value="Chromosome 4"/>
</dbReference>
<keyword evidence="3" id="KW-1185">Reference proteome</keyword>
<dbReference type="Gramene" id="TVU41876">
    <property type="protein sequence ID" value="TVU41876"/>
    <property type="gene ID" value="EJB05_15433"/>
</dbReference>
<protein>
    <submittedName>
        <fullName evidence="2">Uncharacterized protein</fullName>
    </submittedName>
</protein>
<evidence type="ECO:0000313" key="2">
    <source>
        <dbReference type="EMBL" id="TVU41876.1"/>
    </source>
</evidence>
<dbReference type="OrthoDB" id="691311at2759"/>
<evidence type="ECO:0000313" key="3">
    <source>
        <dbReference type="Proteomes" id="UP000324897"/>
    </source>
</evidence>
<sequence length="123" mass="13684">MFDEGKANKAANEVAKNQGESTNTAAGSKRKRTCFDEHEAMVLSNMTAAVNNVAEAIRESKPDEVHPDLYASVMYMPGFTEEALMVAFSYLVDNKAQGIAFVGMSDSHRVLWLRTFLAKHYYV</sequence>
<evidence type="ECO:0000256" key="1">
    <source>
        <dbReference type="SAM" id="MobiDB-lite"/>
    </source>
</evidence>
<comment type="caution">
    <text evidence="2">The sequence shown here is derived from an EMBL/GenBank/DDBJ whole genome shotgun (WGS) entry which is preliminary data.</text>
</comment>
<dbReference type="PANTHER" id="PTHR47127">
    <property type="entry name" value="10A19I.15"/>
    <property type="match status" value="1"/>
</dbReference>
<gene>
    <name evidence="2" type="ORF">EJB05_15433</name>
</gene>
<feature type="region of interest" description="Disordered" evidence="1">
    <location>
        <begin position="1"/>
        <end position="32"/>
    </location>
</feature>
<accession>A0A5J9W1Y3</accession>
<reference evidence="2 3" key="1">
    <citation type="journal article" date="2019" name="Sci. Rep.">
        <title>A high-quality genome of Eragrostis curvula grass provides insights into Poaceae evolution and supports new strategies to enhance forage quality.</title>
        <authorList>
            <person name="Carballo J."/>
            <person name="Santos B.A.C.M."/>
            <person name="Zappacosta D."/>
            <person name="Garbus I."/>
            <person name="Selva J.P."/>
            <person name="Gallo C.A."/>
            <person name="Diaz A."/>
            <person name="Albertini E."/>
            <person name="Caccamo M."/>
            <person name="Echenique V."/>
        </authorList>
    </citation>
    <scope>NUCLEOTIDE SEQUENCE [LARGE SCALE GENOMIC DNA]</scope>
    <source>
        <strain evidence="3">cv. Victoria</strain>
        <tissue evidence="2">Leaf</tissue>
    </source>
</reference>
<name>A0A5J9W1Y3_9POAL</name>
<organism evidence="2 3">
    <name type="scientific">Eragrostis curvula</name>
    <name type="common">weeping love grass</name>
    <dbReference type="NCBI Taxonomy" id="38414"/>
    <lineage>
        <taxon>Eukaryota</taxon>
        <taxon>Viridiplantae</taxon>
        <taxon>Streptophyta</taxon>
        <taxon>Embryophyta</taxon>
        <taxon>Tracheophyta</taxon>
        <taxon>Spermatophyta</taxon>
        <taxon>Magnoliopsida</taxon>
        <taxon>Liliopsida</taxon>
        <taxon>Poales</taxon>
        <taxon>Poaceae</taxon>
        <taxon>PACMAD clade</taxon>
        <taxon>Chloridoideae</taxon>
        <taxon>Eragrostideae</taxon>
        <taxon>Eragrostidinae</taxon>
        <taxon>Eragrostis</taxon>
    </lineage>
</organism>
<proteinExistence type="predicted"/>
<feature type="non-terminal residue" evidence="2">
    <location>
        <position position="1"/>
    </location>
</feature>